<name>A0A165I6I2_EXIGL</name>
<organism evidence="1 2">
    <name type="scientific">Exidia glandulosa HHB12029</name>
    <dbReference type="NCBI Taxonomy" id="1314781"/>
    <lineage>
        <taxon>Eukaryota</taxon>
        <taxon>Fungi</taxon>
        <taxon>Dikarya</taxon>
        <taxon>Basidiomycota</taxon>
        <taxon>Agaricomycotina</taxon>
        <taxon>Agaricomycetes</taxon>
        <taxon>Auriculariales</taxon>
        <taxon>Exidiaceae</taxon>
        <taxon>Exidia</taxon>
    </lineage>
</organism>
<reference evidence="1 2" key="1">
    <citation type="journal article" date="2016" name="Mol. Biol. Evol.">
        <title>Comparative Genomics of Early-Diverging Mushroom-Forming Fungi Provides Insights into the Origins of Lignocellulose Decay Capabilities.</title>
        <authorList>
            <person name="Nagy L.G."/>
            <person name="Riley R."/>
            <person name="Tritt A."/>
            <person name="Adam C."/>
            <person name="Daum C."/>
            <person name="Floudas D."/>
            <person name="Sun H."/>
            <person name="Yadav J.S."/>
            <person name="Pangilinan J."/>
            <person name="Larsson K.H."/>
            <person name="Matsuura K."/>
            <person name="Barry K."/>
            <person name="Labutti K."/>
            <person name="Kuo R."/>
            <person name="Ohm R.A."/>
            <person name="Bhattacharya S.S."/>
            <person name="Shirouzu T."/>
            <person name="Yoshinaga Y."/>
            <person name="Martin F.M."/>
            <person name="Grigoriev I.V."/>
            <person name="Hibbett D.S."/>
        </authorList>
    </citation>
    <scope>NUCLEOTIDE SEQUENCE [LARGE SCALE GENOMIC DNA]</scope>
    <source>
        <strain evidence="1 2">HHB12029</strain>
    </source>
</reference>
<accession>A0A165I6I2</accession>
<protein>
    <submittedName>
        <fullName evidence="1">Uncharacterized protein</fullName>
    </submittedName>
</protein>
<dbReference type="InParanoid" id="A0A165I6I2"/>
<keyword evidence="2" id="KW-1185">Reference proteome</keyword>
<dbReference type="EMBL" id="KV425998">
    <property type="protein sequence ID" value="KZV92970.1"/>
    <property type="molecule type" value="Genomic_DNA"/>
</dbReference>
<sequence length="100" mass="10565">MGDGAPLQPFTTTTNDSTAALEQSDMVTAITTGASVLTLEETALEAKADSGSIRETQPVASSSNIPACVRPVGELYTFVLTAHRTSPGQFVYDPERQCSR</sequence>
<gene>
    <name evidence="1" type="ORF">EXIGLDRAFT_768506</name>
</gene>
<evidence type="ECO:0000313" key="1">
    <source>
        <dbReference type="EMBL" id="KZV92970.1"/>
    </source>
</evidence>
<dbReference type="Proteomes" id="UP000077266">
    <property type="component" value="Unassembled WGS sequence"/>
</dbReference>
<evidence type="ECO:0000313" key="2">
    <source>
        <dbReference type="Proteomes" id="UP000077266"/>
    </source>
</evidence>
<dbReference type="AlphaFoldDB" id="A0A165I6I2"/>
<proteinExistence type="predicted"/>